<evidence type="ECO:0000313" key="2">
    <source>
        <dbReference type="EMBL" id="CAJ1965428.1"/>
    </source>
</evidence>
<dbReference type="Gramene" id="rna-AYBTSS11_LOCUS20836">
    <property type="protein sequence ID" value="CAJ1965428.1"/>
    <property type="gene ID" value="gene-AYBTSS11_LOCUS20836"/>
</dbReference>
<gene>
    <name evidence="2" type="ORF">AYBTSS11_LOCUS20836</name>
</gene>
<protein>
    <submittedName>
        <fullName evidence="2">Uncharacterized protein</fullName>
    </submittedName>
</protein>
<reference evidence="2" key="1">
    <citation type="submission" date="2023-10" db="EMBL/GenBank/DDBJ databases">
        <authorList>
            <person name="Domelevo Entfellner J.-B."/>
        </authorList>
    </citation>
    <scope>NUCLEOTIDE SEQUENCE</scope>
</reference>
<feature type="region of interest" description="Disordered" evidence="1">
    <location>
        <begin position="1"/>
        <end position="39"/>
    </location>
</feature>
<feature type="compositionally biased region" description="Polar residues" evidence="1">
    <location>
        <begin position="1"/>
        <end position="12"/>
    </location>
</feature>
<sequence>AFPNSFKMNNPHESNEGEIDGNVPAFPRDDFDDDSSQLQSNSEWGVTLVLRVDWELDVGLAIPEP</sequence>
<evidence type="ECO:0000313" key="3">
    <source>
        <dbReference type="Proteomes" id="UP001189624"/>
    </source>
</evidence>
<dbReference type="Proteomes" id="UP001189624">
    <property type="component" value="Chromosome 6"/>
</dbReference>
<accession>A0AA86VZK6</accession>
<feature type="non-terminal residue" evidence="2">
    <location>
        <position position="1"/>
    </location>
</feature>
<name>A0AA86VZK6_9FABA</name>
<evidence type="ECO:0000256" key="1">
    <source>
        <dbReference type="SAM" id="MobiDB-lite"/>
    </source>
</evidence>
<dbReference type="AlphaFoldDB" id="A0AA86VZK6"/>
<proteinExistence type="predicted"/>
<keyword evidence="3" id="KW-1185">Reference proteome</keyword>
<organism evidence="2 3">
    <name type="scientific">Sphenostylis stenocarpa</name>
    <dbReference type="NCBI Taxonomy" id="92480"/>
    <lineage>
        <taxon>Eukaryota</taxon>
        <taxon>Viridiplantae</taxon>
        <taxon>Streptophyta</taxon>
        <taxon>Embryophyta</taxon>
        <taxon>Tracheophyta</taxon>
        <taxon>Spermatophyta</taxon>
        <taxon>Magnoliopsida</taxon>
        <taxon>eudicotyledons</taxon>
        <taxon>Gunneridae</taxon>
        <taxon>Pentapetalae</taxon>
        <taxon>rosids</taxon>
        <taxon>fabids</taxon>
        <taxon>Fabales</taxon>
        <taxon>Fabaceae</taxon>
        <taxon>Papilionoideae</taxon>
        <taxon>50 kb inversion clade</taxon>
        <taxon>NPAAA clade</taxon>
        <taxon>indigoferoid/millettioid clade</taxon>
        <taxon>Phaseoleae</taxon>
        <taxon>Sphenostylis</taxon>
    </lineage>
</organism>
<feature type="non-terminal residue" evidence="2">
    <location>
        <position position="65"/>
    </location>
</feature>
<dbReference type="EMBL" id="OY731403">
    <property type="protein sequence ID" value="CAJ1965428.1"/>
    <property type="molecule type" value="Genomic_DNA"/>
</dbReference>